<accession>A0A9X4XMZ7</accession>
<gene>
    <name evidence="2" type="ORF">GJ689_18115</name>
</gene>
<dbReference type="InterPro" id="IPR010634">
    <property type="entry name" value="DUF1223"/>
</dbReference>
<dbReference type="PANTHER" id="PTHR36057">
    <property type="match status" value="1"/>
</dbReference>
<dbReference type="SUPFAM" id="SSF52833">
    <property type="entry name" value="Thioredoxin-like"/>
    <property type="match status" value="1"/>
</dbReference>
<dbReference type="Proteomes" id="UP000438991">
    <property type="component" value="Unassembled WGS sequence"/>
</dbReference>
<dbReference type="AlphaFoldDB" id="A0A9X4XMZ7"/>
<organism evidence="2 3">
    <name type="scientific">Rhodoplanes serenus</name>
    <dbReference type="NCBI Taxonomy" id="200615"/>
    <lineage>
        <taxon>Bacteria</taxon>
        <taxon>Pseudomonadati</taxon>
        <taxon>Pseudomonadota</taxon>
        <taxon>Alphaproteobacteria</taxon>
        <taxon>Hyphomicrobiales</taxon>
        <taxon>Nitrobacteraceae</taxon>
        <taxon>Rhodoplanes</taxon>
    </lineage>
</organism>
<comment type="caution">
    <text evidence="2">The sequence shown here is derived from an EMBL/GenBank/DDBJ whole genome shotgun (WGS) entry which is preliminary data.</text>
</comment>
<keyword evidence="1" id="KW-0732">Signal</keyword>
<evidence type="ECO:0000313" key="2">
    <source>
        <dbReference type="EMBL" id="MTW18118.1"/>
    </source>
</evidence>
<reference evidence="2 3" key="1">
    <citation type="submission" date="2019-11" db="EMBL/GenBank/DDBJ databases">
        <title>Whole-genome sequence of Rhodoplanes serenus DSM 18633, type strain.</title>
        <authorList>
            <person name="Kyndt J.A."/>
            <person name="Meyer T.E."/>
        </authorList>
    </citation>
    <scope>NUCLEOTIDE SEQUENCE [LARGE SCALE GENOMIC DNA]</scope>
    <source>
        <strain evidence="2 3">DSM 18633</strain>
    </source>
</reference>
<dbReference type="PROSITE" id="PS51318">
    <property type="entry name" value="TAT"/>
    <property type="match status" value="1"/>
</dbReference>
<dbReference type="RefSeq" id="WP_155480644.1">
    <property type="nucleotide sequence ID" value="NZ_WNKV01000014.1"/>
</dbReference>
<dbReference type="EMBL" id="WNKV01000014">
    <property type="protein sequence ID" value="MTW18118.1"/>
    <property type="molecule type" value="Genomic_DNA"/>
</dbReference>
<proteinExistence type="predicted"/>
<sequence length="283" mass="29465">MTTRRACLFRGLAGLVVIALTSSLALSSARAQPTSSPAPISTSAAVSSGAAAGPATAARQTRAVVELFTSQGCSSCPAADRLLGELKKDPTLIAVSLPITYWDYLGWKDTLADPRHTARQAAYSHARGDRAVYTPQVVVNGLAHALGSDRTAIETALARSRGKDTLSVPVRVSVADGRISVSADTGRTLPASSRATGEVWLLGVSSSVAVQVGRGENTGRTLVYSNVVRRWVKLGDWTGATRTWSVAVSDIKSDKIDAVAVLLQDGNASAPGPILGAAFERLN</sequence>
<protein>
    <submittedName>
        <fullName evidence="2">DUF1223 domain-containing protein</fullName>
    </submittedName>
</protein>
<evidence type="ECO:0000313" key="3">
    <source>
        <dbReference type="Proteomes" id="UP000438991"/>
    </source>
</evidence>
<dbReference type="PANTHER" id="PTHR36057:SF1">
    <property type="entry name" value="LIPOPROTEIN LIPID ATTACHMENT SITE-LIKE PROTEIN, PUTATIVE (DUF1223)-RELATED"/>
    <property type="match status" value="1"/>
</dbReference>
<feature type="chain" id="PRO_5040986553" evidence="1">
    <location>
        <begin position="32"/>
        <end position="283"/>
    </location>
</feature>
<evidence type="ECO:0000256" key="1">
    <source>
        <dbReference type="SAM" id="SignalP"/>
    </source>
</evidence>
<dbReference type="InterPro" id="IPR036249">
    <property type="entry name" value="Thioredoxin-like_sf"/>
</dbReference>
<feature type="signal peptide" evidence="1">
    <location>
        <begin position="1"/>
        <end position="31"/>
    </location>
</feature>
<dbReference type="Pfam" id="PF06764">
    <property type="entry name" value="DUF1223"/>
    <property type="match status" value="1"/>
</dbReference>
<name>A0A9X4XMZ7_9BRAD</name>
<dbReference type="InterPro" id="IPR006311">
    <property type="entry name" value="TAT_signal"/>
</dbReference>